<dbReference type="AlphaFoldDB" id="A0A1V4K9B5"/>
<keyword evidence="3" id="KW-1185">Reference proteome</keyword>
<gene>
    <name evidence="2" type="ORF">AV530_004368</name>
</gene>
<comment type="caution">
    <text evidence="2">The sequence shown here is derived from an EMBL/GenBank/DDBJ whole genome shotgun (WGS) entry which is preliminary data.</text>
</comment>
<feature type="compositionally biased region" description="Basic and acidic residues" evidence="1">
    <location>
        <begin position="54"/>
        <end position="68"/>
    </location>
</feature>
<evidence type="ECO:0000313" key="3">
    <source>
        <dbReference type="Proteomes" id="UP000190648"/>
    </source>
</evidence>
<sequence>MRVGRGSTLNIVIYHAEIRAAPHQAVRGFPEDGALLRPREPQAGGPRPYPFEQHLGDGHPRSWEKPEELGALQRPADKILIFGFVFRMPEEELPQKEHSNICKLIECNT</sequence>
<protein>
    <submittedName>
        <fullName evidence="2">Uncharacterized protein</fullName>
    </submittedName>
</protein>
<accession>A0A1V4K9B5</accession>
<dbReference type="Proteomes" id="UP000190648">
    <property type="component" value="Unassembled WGS sequence"/>
</dbReference>
<feature type="region of interest" description="Disordered" evidence="1">
    <location>
        <begin position="34"/>
        <end position="69"/>
    </location>
</feature>
<dbReference type="EMBL" id="LSYS01004144">
    <property type="protein sequence ID" value="OPJ81008.1"/>
    <property type="molecule type" value="Genomic_DNA"/>
</dbReference>
<reference evidence="2 3" key="1">
    <citation type="submission" date="2016-02" db="EMBL/GenBank/DDBJ databases">
        <title>Band-tailed pigeon sequencing and assembly.</title>
        <authorList>
            <person name="Soares A.E."/>
            <person name="Novak B.J."/>
            <person name="Rice E.S."/>
            <person name="O'Connell B."/>
            <person name="Chang D."/>
            <person name="Weber S."/>
            <person name="Shapiro B."/>
        </authorList>
    </citation>
    <scope>NUCLEOTIDE SEQUENCE [LARGE SCALE GENOMIC DNA]</scope>
    <source>
        <strain evidence="2">BTP2013</strain>
        <tissue evidence="2">Blood</tissue>
    </source>
</reference>
<organism evidence="2 3">
    <name type="scientific">Patagioenas fasciata monilis</name>
    <dbReference type="NCBI Taxonomy" id="372326"/>
    <lineage>
        <taxon>Eukaryota</taxon>
        <taxon>Metazoa</taxon>
        <taxon>Chordata</taxon>
        <taxon>Craniata</taxon>
        <taxon>Vertebrata</taxon>
        <taxon>Euteleostomi</taxon>
        <taxon>Archelosauria</taxon>
        <taxon>Archosauria</taxon>
        <taxon>Dinosauria</taxon>
        <taxon>Saurischia</taxon>
        <taxon>Theropoda</taxon>
        <taxon>Coelurosauria</taxon>
        <taxon>Aves</taxon>
        <taxon>Neognathae</taxon>
        <taxon>Neoaves</taxon>
        <taxon>Columbimorphae</taxon>
        <taxon>Columbiformes</taxon>
        <taxon>Columbidae</taxon>
        <taxon>Patagioenas</taxon>
    </lineage>
</organism>
<evidence type="ECO:0000313" key="2">
    <source>
        <dbReference type="EMBL" id="OPJ81008.1"/>
    </source>
</evidence>
<proteinExistence type="predicted"/>
<name>A0A1V4K9B5_PATFA</name>
<evidence type="ECO:0000256" key="1">
    <source>
        <dbReference type="SAM" id="MobiDB-lite"/>
    </source>
</evidence>